<reference evidence="3" key="1">
    <citation type="journal article" date="2018" name="Nat. Plants">
        <title>Whole-genome landscape of Medicago truncatula symbiotic genes.</title>
        <authorList>
            <person name="Pecrix Y."/>
            <person name="Gamas P."/>
            <person name="Carrere S."/>
        </authorList>
    </citation>
    <scope>NUCLEOTIDE SEQUENCE</scope>
    <source>
        <tissue evidence="3">Leaves</tissue>
    </source>
</reference>
<keyword evidence="2" id="KW-0732">Signal</keyword>
<feature type="region of interest" description="Disordered" evidence="1">
    <location>
        <begin position="186"/>
        <end position="255"/>
    </location>
</feature>
<organism evidence="3">
    <name type="scientific">Medicago truncatula</name>
    <name type="common">Barrel medic</name>
    <name type="synonym">Medicago tribuloides</name>
    <dbReference type="NCBI Taxonomy" id="3880"/>
    <lineage>
        <taxon>Eukaryota</taxon>
        <taxon>Viridiplantae</taxon>
        <taxon>Streptophyta</taxon>
        <taxon>Embryophyta</taxon>
        <taxon>Tracheophyta</taxon>
        <taxon>Spermatophyta</taxon>
        <taxon>Magnoliopsida</taxon>
        <taxon>eudicotyledons</taxon>
        <taxon>Gunneridae</taxon>
        <taxon>Pentapetalae</taxon>
        <taxon>rosids</taxon>
        <taxon>fabids</taxon>
        <taxon>Fabales</taxon>
        <taxon>Fabaceae</taxon>
        <taxon>Papilionoideae</taxon>
        <taxon>50 kb inversion clade</taxon>
        <taxon>NPAAA clade</taxon>
        <taxon>Hologalegina</taxon>
        <taxon>IRL clade</taxon>
        <taxon>Trifolieae</taxon>
        <taxon>Medicago</taxon>
    </lineage>
</organism>
<dbReference type="Gramene" id="rna26185">
    <property type="protein sequence ID" value="RHN63484.1"/>
    <property type="gene ID" value="gene26185"/>
</dbReference>
<evidence type="ECO:0000256" key="1">
    <source>
        <dbReference type="SAM" id="MobiDB-lite"/>
    </source>
</evidence>
<proteinExistence type="predicted"/>
<evidence type="ECO:0000313" key="3">
    <source>
        <dbReference type="EMBL" id="RHN63484.1"/>
    </source>
</evidence>
<comment type="caution">
    <text evidence="3">The sequence shown here is derived from an EMBL/GenBank/DDBJ whole genome shotgun (WGS) entry which is preliminary data.</text>
</comment>
<gene>
    <name evidence="3" type="ORF">MtrunA17_Chr4g0058751</name>
</gene>
<evidence type="ECO:0000256" key="2">
    <source>
        <dbReference type="SAM" id="SignalP"/>
    </source>
</evidence>
<dbReference type="AlphaFoldDB" id="A0A396IGV7"/>
<feature type="signal peptide" evidence="2">
    <location>
        <begin position="1"/>
        <end position="16"/>
    </location>
</feature>
<dbReference type="Proteomes" id="UP000265566">
    <property type="component" value="Chromosome 4"/>
</dbReference>
<protein>
    <recommendedName>
        <fullName evidence="4">Transmembrane protein</fullName>
    </recommendedName>
</protein>
<sequence length="255" mass="29431">MKIYRLLFFSLYGLLARPMQITKMSFRFYNLEHICIFRNIYYGQLRSIKGTSPPSFTFSHSPFTLSLYIIPKSEHRKSCPNLEFCCSKAPHFNPCQPAWKVKGSTSNTRRVREAEHASRRRACSQRHEGGVPSRRLGARGRHADVEPGVEHQPEWQEYMDLQQEQPDVGLQHMEDQELEEELHAMDEEMEDVEPRQRRKKKEKVVDPEPLNDYPGGPHETGLLWMAEIQRPHGEISAGEGASSVWVGSDHTGTSR</sequence>
<accession>A0A396IGV7</accession>
<evidence type="ECO:0008006" key="4">
    <source>
        <dbReference type="Google" id="ProtNLM"/>
    </source>
</evidence>
<name>A0A396IGV7_MEDTR</name>
<feature type="region of interest" description="Disordered" evidence="1">
    <location>
        <begin position="113"/>
        <end position="142"/>
    </location>
</feature>
<dbReference type="EMBL" id="PSQE01000004">
    <property type="protein sequence ID" value="RHN63484.1"/>
    <property type="molecule type" value="Genomic_DNA"/>
</dbReference>
<feature type="chain" id="PRO_5017375509" description="Transmembrane protein" evidence="2">
    <location>
        <begin position="17"/>
        <end position="255"/>
    </location>
</feature>